<dbReference type="InterPro" id="IPR020846">
    <property type="entry name" value="MFS_dom"/>
</dbReference>
<feature type="domain" description="Major facilitator superfamily (MFS) profile" evidence="8">
    <location>
        <begin position="19"/>
        <end position="400"/>
    </location>
</feature>
<keyword evidence="6 7" id="KW-0472">Membrane</keyword>
<feature type="transmembrane region" description="Helical" evidence="7">
    <location>
        <begin position="85"/>
        <end position="103"/>
    </location>
</feature>
<feature type="transmembrane region" description="Helical" evidence="7">
    <location>
        <begin position="284"/>
        <end position="305"/>
    </location>
</feature>
<feature type="transmembrane region" description="Helical" evidence="7">
    <location>
        <begin position="175"/>
        <end position="199"/>
    </location>
</feature>
<dbReference type="InterPro" id="IPR050171">
    <property type="entry name" value="MFS_Transporters"/>
</dbReference>
<dbReference type="EMBL" id="JBHUKR010000004">
    <property type="protein sequence ID" value="MFD2416054.1"/>
    <property type="molecule type" value="Genomic_DNA"/>
</dbReference>
<feature type="transmembrane region" description="Helical" evidence="7">
    <location>
        <begin position="14"/>
        <end position="33"/>
    </location>
</feature>
<evidence type="ECO:0000313" key="10">
    <source>
        <dbReference type="Proteomes" id="UP001597417"/>
    </source>
</evidence>
<keyword evidence="2" id="KW-0813">Transport</keyword>
<protein>
    <submittedName>
        <fullName evidence="9">MFS transporter</fullName>
    </submittedName>
</protein>
<reference evidence="10" key="1">
    <citation type="journal article" date="2019" name="Int. J. Syst. Evol. Microbiol.">
        <title>The Global Catalogue of Microorganisms (GCM) 10K type strain sequencing project: providing services to taxonomists for standard genome sequencing and annotation.</title>
        <authorList>
            <consortium name="The Broad Institute Genomics Platform"/>
            <consortium name="The Broad Institute Genome Sequencing Center for Infectious Disease"/>
            <person name="Wu L."/>
            <person name="Ma J."/>
        </authorList>
    </citation>
    <scope>NUCLEOTIDE SEQUENCE [LARGE SCALE GENOMIC DNA]</scope>
    <source>
        <strain evidence="10">CGMCC 4.7645</strain>
    </source>
</reference>
<evidence type="ECO:0000313" key="9">
    <source>
        <dbReference type="EMBL" id="MFD2416054.1"/>
    </source>
</evidence>
<organism evidence="9 10">
    <name type="scientific">Amycolatopsis pigmentata</name>
    <dbReference type="NCBI Taxonomy" id="450801"/>
    <lineage>
        <taxon>Bacteria</taxon>
        <taxon>Bacillati</taxon>
        <taxon>Actinomycetota</taxon>
        <taxon>Actinomycetes</taxon>
        <taxon>Pseudonocardiales</taxon>
        <taxon>Pseudonocardiaceae</taxon>
        <taxon>Amycolatopsis</taxon>
    </lineage>
</organism>
<dbReference type="PROSITE" id="PS50850">
    <property type="entry name" value="MFS"/>
    <property type="match status" value="1"/>
</dbReference>
<evidence type="ECO:0000256" key="5">
    <source>
        <dbReference type="ARBA" id="ARBA00022989"/>
    </source>
</evidence>
<dbReference type="PANTHER" id="PTHR23517">
    <property type="entry name" value="RESISTANCE PROTEIN MDTM, PUTATIVE-RELATED-RELATED"/>
    <property type="match status" value="1"/>
</dbReference>
<gene>
    <name evidence="9" type="ORF">ACFSXZ_06915</name>
</gene>
<evidence type="ECO:0000256" key="2">
    <source>
        <dbReference type="ARBA" id="ARBA00022448"/>
    </source>
</evidence>
<dbReference type="SUPFAM" id="SSF103473">
    <property type="entry name" value="MFS general substrate transporter"/>
    <property type="match status" value="1"/>
</dbReference>
<evidence type="ECO:0000256" key="4">
    <source>
        <dbReference type="ARBA" id="ARBA00022692"/>
    </source>
</evidence>
<dbReference type="InterPro" id="IPR036259">
    <property type="entry name" value="MFS_trans_sf"/>
</dbReference>
<keyword evidence="5 7" id="KW-1133">Transmembrane helix</keyword>
<keyword evidence="3" id="KW-1003">Cell membrane</keyword>
<dbReference type="Pfam" id="PF07690">
    <property type="entry name" value="MFS_1"/>
    <property type="match status" value="1"/>
</dbReference>
<feature type="transmembrane region" description="Helical" evidence="7">
    <location>
        <begin position="144"/>
        <end position="169"/>
    </location>
</feature>
<keyword evidence="4 7" id="KW-0812">Transmembrane</keyword>
<evidence type="ECO:0000256" key="1">
    <source>
        <dbReference type="ARBA" id="ARBA00004651"/>
    </source>
</evidence>
<keyword evidence="10" id="KW-1185">Reference proteome</keyword>
<proteinExistence type="predicted"/>
<dbReference type="RefSeq" id="WP_378262420.1">
    <property type="nucleotide sequence ID" value="NZ_JBHUKR010000004.1"/>
</dbReference>
<sequence length="403" mass="40817">MTGRRATVVTRRQVTGWPAVALTAAAFTIAMLGTTLPTPLYPLYQQAFGFGELRTTVVFAVYAMGVMVALVLTGRWSDQLGRRPMLRAGLALSGLAALVFVLADSIGWLFAGRVASGLSAGIFTGTATAALVDFAPGPHKARAGLVAAVVNMGGLGLGPLIAGLLAQYAPAPLRLVYLVDLGLVAVAAFAVEVVTEPVERAASPNLRPQKLAVPAEVRDVFVRAAIAGFAGFAVLGLFTAVSPAFFGAVLHDTNRALVGVVVFALFASSMAGQTVSSRLGERRALIAGCAGLVAGMALIAGSLALASLPLLVTGAVIAGLAQGMGFRAGLTAVTVSAPAGRRAEITSTFFVVLYLGLIIPVIGEGAAARAVGLVSSGIVFAGGVAVLAIVVLALLIRGRDTTS</sequence>
<dbReference type="InterPro" id="IPR011701">
    <property type="entry name" value="MFS"/>
</dbReference>
<evidence type="ECO:0000256" key="6">
    <source>
        <dbReference type="ARBA" id="ARBA00023136"/>
    </source>
</evidence>
<evidence type="ECO:0000256" key="7">
    <source>
        <dbReference type="SAM" id="Phobius"/>
    </source>
</evidence>
<dbReference type="InterPro" id="IPR005829">
    <property type="entry name" value="Sugar_transporter_CS"/>
</dbReference>
<evidence type="ECO:0000256" key="3">
    <source>
        <dbReference type="ARBA" id="ARBA00022475"/>
    </source>
</evidence>
<feature type="transmembrane region" description="Helical" evidence="7">
    <location>
        <begin position="374"/>
        <end position="396"/>
    </location>
</feature>
<comment type="subcellular location">
    <subcellularLocation>
        <location evidence="1">Cell membrane</location>
        <topology evidence="1">Multi-pass membrane protein</topology>
    </subcellularLocation>
</comment>
<dbReference type="PANTHER" id="PTHR23517:SF13">
    <property type="entry name" value="MAJOR FACILITATOR SUPERFAMILY MFS_1"/>
    <property type="match status" value="1"/>
</dbReference>
<feature type="transmembrane region" description="Helical" evidence="7">
    <location>
        <begin position="311"/>
        <end position="333"/>
    </location>
</feature>
<feature type="transmembrane region" description="Helical" evidence="7">
    <location>
        <begin position="345"/>
        <end position="362"/>
    </location>
</feature>
<evidence type="ECO:0000259" key="8">
    <source>
        <dbReference type="PROSITE" id="PS50850"/>
    </source>
</evidence>
<dbReference type="Proteomes" id="UP001597417">
    <property type="component" value="Unassembled WGS sequence"/>
</dbReference>
<feature type="transmembrane region" description="Helical" evidence="7">
    <location>
        <begin position="53"/>
        <end position="73"/>
    </location>
</feature>
<dbReference type="Gene3D" id="1.20.1250.20">
    <property type="entry name" value="MFS general substrate transporter like domains"/>
    <property type="match status" value="1"/>
</dbReference>
<feature type="transmembrane region" description="Helical" evidence="7">
    <location>
        <begin position="256"/>
        <end position="272"/>
    </location>
</feature>
<dbReference type="PROSITE" id="PS00216">
    <property type="entry name" value="SUGAR_TRANSPORT_1"/>
    <property type="match status" value="1"/>
</dbReference>
<accession>A0ABW5FPC7</accession>
<comment type="caution">
    <text evidence="9">The sequence shown here is derived from an EMBL/GenBank/DDBJ whole genome shotgun (WGS) entry which is preliminary data.</text>
</comment>
<feature type="transmembrane region" description="Helical" evidence="7">
    <location>
        <begin position="220"/>
        <end position="250"/>
    </location>
</feature>
<name>A0ABW5FPC7_9PSEU</name>